<feature type="compositionally biased region" description="Low complexity" evidence="1">
    <location>
        <begin position="258"/>
        <end position="268"/>
    </location>
</feature>
<dbReference type="PANTHER" id="PTHR33018">
    <property type="entry name" value="OS10G0338966 PROTEIN-RELATED"/>
    <property type="match status" value="1"/>
</dbReference>
<dbReference type="AlphaFoldDB" id="A0A9W3BX42"/>
<name>A0A9W3BX42_RAPSA</name>
<organism evidence="3 4">
    <name type="scientific">Raphanus sativus</name>
    <name type="common">Radish</name>
    <name type="synonym">Raphanus raphanistrum var. sativus</name>
    <dbReference type="NCBI Taxonomy" id="3726"/>
    <lineage>
        <taxon>Eukaryota</taxon>
        <taxon>Viridiplantae</taxon>
        <taxon>Streptophyta</taxon>
        <taxon>Embryophyta</taxon>
        <taxon>Tracheophyta</taxon>
        <taxon>Spermatophyta</taxon>
        <taxon>Magnoliopsida</taxon>
        <taxon>eudicotyledons</taxon>
        <taxon>Gunneridae</taxon>
        <taxon>Pentapetalae</taxon>
        <taxon>rosids</taxon>
        <taxon>malvids</taxon>
        <taxon>Brassicales</taxon>
        <taxon>Brassicaceae</taxon>
        <taxon>Brassiceae</taxon>
        <taxon>Raphanus</taxon>
    </lineage>
</organism>
<dbReference type="Proteomes" id="UP000504610">
    <property type="component" value="Chromosome 6"/>
</dbReference>
<reference evidence="4" key="2">
    <citation type="submission" date="2025-08" db="UniProtKB">
        <authorList>
            <consortium name="RefSeq"/>
        </authorList>
    </citation>
    <scope>IDENTIFICATION</scope>
    <source>
        <tissue evidence="4">Leaf</tissue>
    </source>
</reference>
<protein>
    <submittedName>
        <fullName evidence="4">Uncharacterized protein LOC108808223 isoform X2</fullName>
    </submittedName>
</protein>
<feature type="domain" description="DUF8039" evidence="2">
    <location>
        <begin position="274"/>
        <end position="351"/>
    </location>
</feature>
<dbReference type="GeneID" id="108808223"/>
<accession>A0A9W3BX42</accession>
<evidence type="ECO:0000313" key="3">
    <source>
        <dbReference type="Proteomes" id="UP000504610"/>
    </source>
</evidence>
<feature type="domain" description="DUF8039" evidence="2">
    <location>
        <begin position="42"/>
        <end position="124"/>
    </location>
</feature>
<evidence type="ECO:0000313" key="4">
    <source>
        <dbReference type="RefSeq" id="XP_056843844.1"/>
    </source>
</evidence>
<evidence type="ECO:0000259" key="2">
    <source>
        <dbReference type="Pfam" id="PF26133"/>
    </source>
</evidence>
<dbReference type="RefSeq" id="XP_056843844.1">
    <property type="nucleotide sequence ID" value="XM_056987864.1"/>
</dbReference>
<keyword evidence="3" id="KW-1185">Reference proteome</keyword>
<dbReference type="PANTHER" id="PTHR33018:SF34">
    <property type="entry name" value="OS02G0472350 PROTEIN"/>
    <property type="match status" value="1"/>
</dbReference>
<dbReference type="Pfam" id="PF26133">
    <property type="entry name" value="DUF8039"/>
    <property type="match status" value="3"/>
</dbReference>
<proteinExistence type="predicted"/>
<feature type="compositionally biased region" description="Low complexity" evidence="1">
    <location>
        <begin position="237"/>
        <end position="251"/>
    </location>
</feature>
<reference evidence="3" key="1">
    <citation type="journal article" date="2019" name="Database">
        <title>The radish genome database (RadishGD): an integrated information resource for radish genomics.</title>
        <authorList>
            <person name="Yu H.J."/>
            <person name="Baek S."/>
            <person name="Lee Y.J."/>
            <person name="Cho A."/>
            <person name="Mun J.H."/>
        </authorList>
    </citation>
    <scope>NUCLEOTIDE SEQUENCE [LARGE SCALE GENOMIC DNA]</scope>
    <source>
        <strain evidence="3">cv. WK10039</strain>
    </source>
</reference>
<evidence type="ECO:0000256" key="1">
    <source>
        <dbReference type="SAM" id="MobiDB-lite"/>
    </source>
</evidence>
<sequence length="353" mass="38678">MRLSRHCVKWRGSFLHLCLIAKEKSKVQEDRSPSTNTGTSKGQVRCQLLDWYSEDEVVVGEGDLCSVEPTYKIGRIPLGPNAAAVIVNFVVDKEAYVWRPTTTITLLGEAVGTKIAWPFDKVILDSMESPTVEKTAGSSASKAMEDRIQIIAWTNDAEVIAEGYLISTDPAEMVNNINLGLNAAKVKIDKVIDEEAYLWRPSEDMKVIGDALFDYIAWPVSKVLLCEGARPSKDSSSKVPSVSKGPVFSKSSSKDSSPKSVANSSNTSGSPKRHCLLLDCFGSGKTVAEDKVLSNHPEDKVHFVPLGPNASKVWVEVCKIDDARVWRPNSEFQLVSDALGSTVAWPNDKIVYM</sequence>
<dbReference type="InterPro" id="IPR058352">
    <property type="entry name" value="DUF8039"/>
</dbReference>
<gene>
    <name evidence="4" type="primary">LOC108808223</name>
</gene>
<feature type="domain" description="DUF8039" evidence="2">
    <location>
        <begin position="152"/>
        <end position="224"/>
    </location>
</feature>
<feature type="region of interest" description="Disordered" evidence="1">
    <location>
        <begin position="230"/>
        <end position="270"/>
    </location>
</feature>